<dbReference type="GeneID" id="20245779"/>
<dbReference type="InterPro" id="IPR011256">
    <property type="entry name" value="Reg_factor_effector_dom_sf"/>
</dbReference>
<evidence type="ECO:0008006" key="5">
    <source>
        <dbReference type="Google" id="ProtNLM"/>
    </source>
</evidence>
<dbReference type="KEGG" id="lgi:LOTGIDRAFT_205030"/>
<dbReference type="Pfam" id="PF04832">
    <property type="entry name" value="SOUL"/>
    <property type="match status" value="1"/>
</dbReference>
<evidence type="ECO:0000313" key="3">
    <source>
        <dbReference type="EMBL" id="ESP03588.1"/>
    </source>
</evidence>
<dbReference type="InterPro" id="IPR006917">
    <property type="entry name" value="SOUL_heme-bd"/>
</dbReference>
<dbReference type="FunFam" id="3.20.80.10:FF:000002">
    <property type="entry name" value="Heme-binding protein 2"/>
    <property type="match status" value="1"/>
</dbReference>
<evidence type="ECO:0000256" key="2">
    <source>
        <dbReference type="SAM" id="SignalP"/>
    </source>
</evidence>
<sequence>MKLMFLGFIGILMLSTSNNASASPWFCKGLECPKFNLLNKTKDYEVRQYGSLTWVTTSHIGQWKSDILGELLFKNLFSYIEGNNTMKKQLDLAVPLLTKLESAGDRGSIYTMHLLIPRENIDHLPSPLNTNLTFITIPPSTYYIRSFDGVAYDRQYMKVLQELVNAINDTGAYPDDFFYTATYDHPQVKENRHNEVWLLKKEKIP</sequence>
<dbReference type="Proteomes" id="UP000030746">
    <property type="component" value="Unassembled WGS sequence"/>
</dbReference>
<dbReference type="OrthoDB" id="6424451at2759"/>
<keyword evidence="4" id="KW-1185">Reference proteome</keyword>
<feature type="chain" id="PRO_5004717113" description="Heme-binding protein 2" evidence="2">
    <location>
        <begin position="23"/>
        <end position="205"/>
    </location>
</feature>
<dbReference type="SUPFAM" id="SSF55136">
    <property type="entry name" value="Probable bacterial effector-binding domain"/>
    <property type="match status" value="1"/>
</dbReference>
<gene>
    <name evidence="3" type="ORF">LOTGIDRAFT_205030</name>
</gene>
<protein>
    <recommendedName>
        <fullName evidence="5">Heme-binding protein 2</fullName>
    </recommendedName>
</protein>
<feature type="signal peptide" evidence="2">
    <location>
        <begin position="1"/>
        <end position="22"/>
    </location>
</feature>
<dbReference type="CTD" id="20245779"/>
<dbReference type="PANTHER" id="PTHR11220">
    <property type="entry name" value="HEME-BINDING PROTEIN-RELATED"/>
    <property type="match status" value="1"/>
</dbReference>
<dbReference type="OMA" id="FIQGANM"/>
<evidence type="ECO:0000313" key="4">
    <source>
        <dbReference type="Proteomes" id="UP000030746"/>
    </source>
</evidence>
<dbReference type="HOGENOM" id="CLU_068699_2_0_1"/>
<organism evidence="3 4">
    <name type="scientific">Lottia gigantea</name>
    <name type="common">Giant owl limpet</name>
    <dbReference type="NCBI Taxonomy" id="225164"/>
    <lineage>
        <taxon>Eukaryota</taxon>
        <taxon>Metazoa</taxon>
        <taxon>Spiralia</taxon>
        <taxon>Lophotrochozoa</taxon>
        <taxon>Mollusca</taxon>
        <taxon>Gastropoda</taxon>
        <taxon>Patellogastropoda</taxon>
        <taxon>Lottioidea</taxon>
        <taxon>Lottiidae</taxon>
        <taxon>Lottia</taxon>
    </lineage>
</organism>
<reference evidence="3 4" key="1">
    <citation type="journal article" date="2013" name="Nature">
        <title>Insights into bilaterian evolution from three spiralian genomes.</title>
        <authorList>
            <person name="Simakov O."/>
            <person name="Marletaz F."/>
            <person name="Cho S.J."/>
            <person name="Edsinger-Gonzales E."/>
            <person name="Havlak P."/>
            <person name="Hellsten U."/>
            <person name="Kuo D.H."/>
            <person name="Larsson T."/>
            <person name="Lv J."/>
            <person name="Arendt D."/>
            <person name="Savage R."/>
            <person name="Osoegawa K."/>
            <person name="de Jong P."/>
            <person name="Grimwood J."/>
            <person name="Chapman J.A."/>
            <person name="Shapiro H."/>
            <person name="Aerts A."/>
            <person name="Otillar R.P."/>
            <person name="Terry A.Y."/>
            <person name="Boore J.L."/>
            <person name="Grigoriev I.V."/>
            <person name="Lindberg D.R."/>
            <person name="Seaver E.C."/>
            <person name="Weisblat D.A."/>
            <person name="Putnam N.H."/>
            <person name="Rokhsar D.S."/>
        </authorList>
    </citation>
    <scope>NUCLEOTIDE SEQUENCE [LARGE SCALE GENOMIC DNA]</scope>
</reference>
<evidence type="ECO:0000256" key="1">
    <source>
        <dbReference type="ARBA" id="ARBA00009817"/>
    </source>
</evidence>
<dbReference type="RefSeq" id="XP_009045676.1">
    <property type="nucleotide sequence ID" value="XM_009047428.1"/>
</dbReference>
<dbReference type="Gene3D" id="3.20.80.10">
    <property type="entry name" value="Regulatory factor, effector binding domain"/>
    <property type="match status" value="1"/>
</dbReference>
<name>V4B0H8_LOTGI</name>
<dbReference type="AlphaFoldDB" id="V4B0H8"/>
<keyword evidence="2" id="KW-0732">Signal</keyword>
<accession>V4B0H8</accession>
<proteinExistence type="inferred from homology"/>
<dbReference type="PANTHER" id="PTHR11220:SF1">
    <property type="entry name" value="HEME-BINDING PROTEIN 2"/>
    <property type="match status" value="1"/>
</dbReference>
<comment type="similarity">
    <text evidence="1">Belongs to the HEBP family.</text>
</comment>
<dbReference type="EMBL" id="KB199952">
    <property type="protein sequence ID" value="ESP03588.1"/>
    <property type="molecule type" value="Genomic_DNA"/>
</dbReference>